<comment type="function">
    <text evidence="6">Sigma factors are initiation factors that promote the attachment of RNA polymerase to specific initiation sites and are then released. This sigma factor is the primary sigma factor during exponential growth.</text>
</comment>
<evidence type="ECO:0000256" key="7">
    <source>
        <dbReference type="SAM" id="Coils"/>
    </source>
</evidence>
<protein>
    <recommendedName>
        <fullName evidence="6">RNA polymerase sigma factor SigA</fullName>
    </recommendedName>
</protein>
<dbReference type="Pfam" id="PF03979">
    <property type="entry name" value="Sigma70_r1_1"/>
    <property type="match status" value="1"/>
</dbReference>
<feature type="DNA-binding region" description="H-T-H motif" evidence="6">
    <location>
        <begin position="336"/>
        <end position="355"/>
    </location>
</feature>
<dbReference type="InterPro" id="IPR042189">
    <property type="entry name" value="RNA_pol_sigma_70_r1_1_sf"/>
</dbReference>
<dbReference type="Pfam" id="PF04545">
    <property type="entry name" value="Sigma70_r4"/>
    <property type="match status" value="1"/>
</dbReference>
<organism evidence="10 11">
    <name type="scientific">Siminovitchia thermophila</name>
    <dbReference type="NCBI Taxonomy" id="1245522"/>
    <lineage>
        <taxon>Bacteria</taxon>
        <taxon>Bacillati</taxon>
        <taxon>Bacillota</taxon>
        <taxon>Bacilli</taxon>
        <taxon>Bacillales</taxon>
        <taxon>Bacillaceae</taxon>
        <taxon>Siminovitchia</taxon>
    </lineage>
</organism>
<dbReference type="NCBIfam" id="TIGR02393">
    <property type="entry name" value="RpoD_Cterm"/>
    <property type="match status" value="1"/>
</dbReference>
<dbReference type="PANTHER" id="PTHR30603:SF60">
    <property type="entry name" value="RNA POLYMERASE SIGMA FACTOR RPOD"/>
    <property type="match status" value="1"/>
</dbReference>
<feature type="region of interest" description="Sigma-70 factor domain-2" evidence="6">
    <location>
        <begin position="142"/>
        <end position="212"/>
    </location>
</feature>
<dbReference type="InterPro" id="IPR007127">
    <property type="entry name" value="RNA_pol_sigma_70_r1_1"/>
</dbReference>
<keyword evidence="7" id="KW-0175">Coiled coil</keyword>
<dbReference type="HAMAP" id="MF_00963">
    <property type="entry name" value="Sigma70_RpoD_SigA"/>
    <property type="match status" value="1"/>
</dbReference>
<feature type="coiled-coil region" evidence="7">
    <location>
        <begin position="2"/>
        <end position="29"/>
    </location>
</feature>
<feature type="coiled-coil region" evidence="7">
    <location>
        <begin position="297"/>
        <end position="324"/>
    </location>
</feature>
<dbReference type="InterPro" id="IPR036388">
    <property type="entry name" value="WH-like_DNA-bd_sf"/>
</dbReference>
<keyword evidence="2 6" id="KW-0805">Transcription regulation</keyword>
<gene>
    <name evidence="6" type="primary">sigA</name>
    <name evidence="10" type="ORF">JOC94_003308</name>
</gene>
<feature type="domain" description="RNA polymerase sigma-70" evidence="9">
    <location>
        <begin position="335"/>
        <end position="361"/>
    </location>
</feature>
<keyword evidence="3 6" id="KW-0731">Sigma factor</keyword>
<evidence type="ECO:0000259" key="9">
    <source>
        <dbReference type="PROSITE" id="PS00716"/>
    </source>
</evidence>
<evidence type="ECO:0000256" key="4">
    <source>
        <dbReference type="ARBA" id="ARBA00023125"/>
    </source>
</evidence>
<feature type="domain" description="RNA polymerase sigma-70" evidence="8">
    <location>
        <begin position="166"/>
        <end position="179"/>
    </location>
</feature>
<dbReference type="Proteomes" id="UP000823485">
    <property type="component" value="Unassembled WGS sequence"/>
</dbReference>
<evidence type="ECO:0000256" key="1">
    <source>
        <dbReference type="ARBA" id="ARBA00022490"/>
    </source>
</evidence>
<keyword evidence="1 6" id="KW-0963">Cytoplasm</keyword>
<dbReference type="Gene3D" id="1.10.220.120">
    <property type="entry name" value="Sigma-70 factor, region 1.1"/>
    <property type="match status" value="1"/>
</dbReference>
<comment type="subcellular location">
    <subcellularLocation>
        <location evidence="6">Cytoplasm</location>
    </subcellularLocation>
</comment>
<dbReference type="Gene3D" id="1.10.10.10">
    <property type="entry name" value="Winged helix-like DNA-binding domain superfamily/Winged helix DNA-binding domain"/>
    <property type="match status" value="2"/>
</dbReference>
<dbReference type="Pfam" id="PF04539">
    <property type="entry name" value="Sigma70_r3"/>
    <property type="match status" value="1"/>
</dbReference>
<dbReference type="InterPro" id="IPR007624">
    <property type="entry name" value="RNA_pol_sigma70_r3"/>
</dbReference>
<dbReference type="RefSeq" id="WP_077110681.1">
    <property type="nucleotide sequence ID" value="NZ_JAFBFH010000025.1"/>
</dbReference>
<comment type="subunit">
    <text evidence="6">Interacts transiently with the RNA polymerase catalytic core.</text>
</comment>
<dbReference type="InterPro" id="IPR014284">
    <property type="entry name" value="RNA_pol_sigma-70_dom"/>
</dbReference>
<reference evidence="10 11" key="1">
    <citation type="submission" date="2021-01" db="EMBL/GenBank/DDBJ databases">
        <title>Genomic Encyclopedia of Type Strains, Phase IV (KMG-IV): sequencing the most valuable type-strain genomes for metagenomic binning, comparative biology and taxonomic classification.</title>
        <authorList>
            <person name="Goeker M."/>
        </authorList>
    </citation>
    <scope>NUCLEOTIDE SEQUENCE [LARGE SCALE GENOMIC DNA]</scope>
    <source>
        <strain evidence="10 11">DSM 105453</strain>
    </source>
</reference>
<dbReference type="SUPFAM" id="SSF88946">
    <property type="entry name" value="Sigma2 domain of RNA polymerase sigma factors"/>
    <property type="match status" value="1"/>
</dbReference>
<dbReference type="InterPro" id="IPR000943">
    <property type="entry name" value="RNA_pol_sigma70"/>
</dbReference>
<comment type="caution">
    <text evidence="10">The sequence shown here is derived from an EMBL/GenBank/DDBJ whole genome shotgun (WGS) entry which is preliminary data.</text>
</comment>
<keyword evidence="5 6" id="KW-0804">Transcription</keyword>
<keyword evidence="4 6" id="KW-0238">DNA-binding</keyword>
<evidence type="ECO:0000313" key="10">
    <source>
        <dbReference type="EMBL" id="MBM7716288.1"/>
    </source>
</evidence>
<feature type="region of interest" description="Sigma-70 factor domain-3" evidence="6">
    <location>
        <begin position="221"/>
        <end position="297"/>
    </location>
</feature>
<feature type="region of interest" description="Sigma-70 factor domain-4" evidence="6">
    <location>
        <begin position="310"/>
        <end position="363"/>
    </location>
</feature>
<dbReference type="Gene3D" id="1.10.601.10">
    <property type="entry name" value="RNA Polymerase Primary Sigma Factor"/>
    <property type="match status" value="2"/>
</dbReference>
<comment type="similarity">
    <text evidence="6">Belongs to the sigma-70 factor family. RpoD/SigA subfamily.</text>
</comment>
<dbReference type="PRINTS" id="PR00046">
    <property type="entry name" value="SIGMA70FCT"/>
</dbReference>
<dbReference type="NCBIfam" id="NF006666">
    <property type="entry name" value="PRK09210.1"/>
    <property type="match status" value="1"/>
</dbReference>
<dbReference type="InterPro" id="IPR028630">
    <property type="entry name" value="Sigma70_RpoD"/>
</dbReference>
<dbReference type="InterPro" id="IPR007627">
    <property type="entry name" value="RNA_pol_sigma70_r2"/>
</dbReference>
<dbReference type="InterPro" id="IPR007630">
    <property type="entry name" value="RNA_pol_sigma70_r4"/>
</dbReference>
<dbReference type="InterPro" id="IPR013325">
    <property type="entry name" value="RNA_pol_sigma_r2"/>
</dbReference>
<dbReference type="InterPro" id="IPR013324">
    <property type="entry name" value="RNA_pol_sigma_r3/r4-like"/>
</dbReference>
<accession>A0ABS2R9F6</accession>
<dbReference type="SUPFAM" id="SSF88659">
    <property type="entry name" value="Sigma3 and sigma4 domains of RNA polymerase sigma factors"/>
    <property type="match status" value="2"/>
</dbReference>
<dbReference type="PROSITE" id="PS00716">
    <property type="entry name" value="SIGMA70_2"/>
    <property type="match status" value="1"/>
</dbReference>
<evidence type="ECO:0000256" key="2">
    <source>
        <dbReference type="ARBA" id="ARBA00023015"/>
    </source>
</evidence>
<evidence type="ECO:0000313" key="11">
    <source>
        <dbReference type="Proteomes" id="UP000823485"/>
    </source>
</evidence>
<feature type="short sequence motif" description="Interaction with polymerase core subunit RpoC" evidence="6">
    <location>
        <begin position="166"/>
        <end position="169"/>
    </location>
</feature>
<sequence>MAEKARSNLSETELTLEQAKDQLLEKGKKQGTLTYEGIASNLAHYELDSDQMDEFYEVLSDHGVELLEDNADEDDDPEIHQIEKEEEEFDLNDLSVPPGVKINDPVRMYLKEIGRVDLLSAEEEVELAERIEQGDEVAKKRLAEANLRLVVSIAKRYVGRGMLFLDLIQEGNMGLIKAVEKFDHRKGFKFSTYATWWIRQAITRAIADQARTIRIPVHMVETINKLIRVQRQLLQDLGREPSPEEIAEEMDLTPDKVREILKIAQEPVSLETPIGEEDDSHLGDFIEDQEATSPSDHAAYELLKEQLEDVLDTLTDREENVLRLRFGLDDGRTRTLEEVGKVFGVTRERIRQIEAKALRKLRHPSRSKRLKDFLE</sequence>
<dbReference type="InterPro" id="IPR009042">
    <property type="entry name" value="RNA_pol_sigma70_r1_2"/>
</dbReference>
<keyword evidence="11" id="KW-1185">Reference proteome</keyword>
<dbReference type="Pfam" id="PF00140">
    <property type="entry name" value="Sigma70_r1_2"/>
    <property type="match status" value="1"/>
</dbReference>
<dbReference type="EMBL" id="JAFBFH010000025">
    <property type="protein sequence ID" value="MBM7716288.1"/>
    <property type="molecule type" value="Genomic_DNA"/>
</dbReference>
<dbReference type="PROSITE" id="PS00715">
    <property type="entry name" value="SIGMA70_1"/>
    <property type="match status" value="1"/>
</dbReference>
<dbReference type="InterPro" id="IPR012760">
    <property type="entry name" value="RNA_pol_sigma_RpoD_C"/>
</dbReference>
<evidence type="ECO:0000259" key="8">
    <source>
        <dbReference type="PROSITE" id="PS00715"/>
    </source>
</evidence>
<dbReference type="NCBIfam" id="TIGR02937">
    <property type="entry name" value="sigma70-ECF"/>
    <property type="match status" value="1"/>
</dbReference>
<evidence type="ECO:0000256" key="6">
    <source>
        <dbReference type="HAMAP-Rule" id="MF_00963"/>
    </source>
</evidence>
<proteinExistence type="inferred from homology"/>
<dbReference type="Pfam" id="PF04542">
    <property type="entry name" value="Sigma70_r2"/>
    <property type="match status" value="1"/>
</dbReference>
<dbReference type="PANTHER" id="PTHR30603">
    <property type="entry name" value="RNA POLYMERASE SIGMA FACTOR RPO"/>
    <property type="match status" value="1"/>
</dbReference>
<evidence type="ECO:0000256" key="5">
    <source>
        <dbReference type="ARBA" id="ARBA00023163"/>
    </source>
</evidence>
<name>A0ABS2R9F6_9BACI</name>
<evidence type="ECO:0000256" key="3">
    <source>
        <dbReference type="ARBA" id="ARBA00023082"/>
    </source>
</evidence>
<dbReference type="CDD" id="cd06171">
    <property type="entry name" value="Sigma70_r4"/>
    <property type="match status" value="1"/>
</dbReference>
<dbReference type="InterPro" id="IPR050239">
    <property type="entry name" value="Sigma-70_RNA_pol_init_factors"/>
</dbReference>